<dbReference type="InterPro" id="IPR018062">
    <property type="entry name" value="HTH_AraC-typ_CS"/>
</dbReference>
<dbReference type="InterPro" id="IPR014710">
    <property type="entry name" value="RmlC-like_jellyroll"/>
</dbReference>
<dbReference type="Gene3D" id="1.10.10.60">
    <property type="entry name" value="Homeodomain-like"/>
    <property type="match status" value="2"/>
</dbReference>
<organism evidence="1 2">
    <name type="scientific">Blautia obeum</name>
    <dbReference type="NCBI Taxonomy" id="40520"/>
    <lineage>
        <taxon>Bacteria</taxon>
        <taxon>Bacillati</taxon>
        <taxon>Bacillota</taxon>
        <taxon>Clostridia</taxon>
        <taxon>Lachnospirales</taxon>
        <taxon>Lachnospiraceae</taxon>
        <taxon>Blautia</taxon>
    </lineage>
</organism>
<protein>
    <submittedName>
        <fullName evidence="1">AraC family transcriptional regulator</fullName>
    </submittedName>
</protein>
<proteinExistence type="predicted"/>
<dbReference type="Proteomes" id="UP000283745">
    <property type="component" value="Unassembled WGS sequence"/>
</dbReference>
<dbReference type="AlphaFoldDB" id="A0A414J1I6"/>
<evidence type="ECO:0000313" key="1">
    <source>
        <dbReference type="EMBL" id="RHE37626.1"/>
    </source>
</evidence>
<dbReference type="InterPro" id="IPR020449">
    <property type="entry name" value="Tscrpt_reg_AraC-type_HTH"/>
</dbReference>
<sequence length="323" mass="36814">MSFVISCKKLAGNDTILSFGDEKSVTGGTGHMREKQNSAEYQETKQHGSRLFPFNIYPCTIPLDFPVVSLHWHKEMELIYVKKGKGQIQLETENYEGNPGDIFVVTPGTLHSIHRIKGYAMEYENIIFEMDFLGEGAADLCAGEFLVPLASGHLLPPVCIRKGEEHYEALKRCLVQMEELCEKKEKGYELGVKAAVLQMIFLLIRKYPSIEEISSPDRERLKEVLQEIGEKIDQSLTVSDMAKFCGLSESHFMRWFKKMTGDSFASYINDRRLANAAEALRRTDDKILSVSQDAGFSNLSNFNRQFKKRYGITPKEYRKALKK</sequence>
<reference evidence="1 2" key="1">
    <citation type="submission" date="2018-08" db="EMBL/GenBank/DDBJ databases">
        <title>A genome reference for cultivated species of the human gut microbiota.</title>
        <authorList>
            <person name="Zou Y."/>
            <person name="Xue W."/>
            <person name="Luo G."/>
        </authorList>
    </citation>
    <scope>NUCLEOTIDE SEQUENCE [LARGE SCALE GENOMIC DNA]</scope>
    <source>
        <strain evidence="1 2">AM28-23</strain>
    </source>
</reference>
<dbReference type="CDD" id="cd02208">
    <property type="entry name" value="cupin_RmlC-like"/>
    <property type="match status" value="1"/>
</dbReference>
<dbReference type="PROSITE" id="PS01124">
    <property type="entry name" value="HTH_ARAC_FAMILY_2"/>
    <property type="match status" value="1"/>
</dbReference>
<dbReference type="SUPFAM" id="SSF46689">
    <property type="entry name" value="Homeodomain-like"/>
    <property type="match status" value="2"/>
</dbReference>
<dbReference type="PANTHER" id="PTHR43280:SF34">
    <property type="entry name" value="ARAC-FAMILY TRANSCRIPTIONAL REGULATOR"/>
    <property type="match status" value="1"/>
</dbReference>
<gene>
    <name evidence="1" type="ORF">DW740_15300</name>
</gene>
<dbReference type="SUPFAM" id="SSF51215">
    <property type="entry name" value="Regulatory protein AraC"/>
    <property type="match status" value="1"/>
</dbReference>
<evidence type="ECO:0000313" key="2">
    <source>
        <dbReference type="Proteomes" id="UP000283745"/>
    </source>
</evidence>
<dbReference type="InterPro" id="IPR037923">
    <property type="entry name" value="HTH-like"/>
</dbReference>
<dbReference type="Pfam" id="PF02311">
    <property type="entry name" value="AraC_binding"/>
    <property type="match status" value="1"/>
</dbReference>
<dbReference type="Gene3D" id="2.60.120.10">
    <property type="entry name" value="Jelly Rolls"/>
    <property type="match status" value="1"/>
</dbReference>
<accession>A0A414J1I6</accession>
<dbReference type="PRINTS" id="PR00032">
    <property type="entry name" value="HTHARAC"/>
</dbReference>
<dbReference type="GO" id="GO:0003700">
    <property type="term" value="F:DNA-binding transcription factor activity"/>
    <property type="evidence" value="ECO:0007669"/>
    <property type="project" value="InterPro"/>
</dbReference>
<dbReference type="InterPro" id="IPR003313">
    <property type="entry name" value="AraC-bd"/>
</dbReference>
<comment type="caution">
    <text evidence="1">The sequence shown here is derived from an EMBL/GenBank/DDBJ whole genome shotgun (WGS) entry which is preliminary data.</text>
</comment>
<dbReference type="PANTHER" id="PTHR43280">
    <property type="entry name" value="ARAC-FAMILY TRANSCRIPTIONAL REGULATOR"/>
    <property type="match status" value="1"/>
</dbReference>
<dbReference type="Pfam" id="PF12833">
    <property type="entry name" value="HTH_18"/>
    <property type="match status" value="1"/>
</dbReference>
<dbReference type="InterPro" id="IPR018060">
    <property type="entry name" value="HTH_AraC"/>
</dbReference>
<name>A0A414J1I6_9FIRM</name>
<dbReference type="EMBL" id="QSKF01000014">
    <property type="protein sequence ID" value="RHE37626.1"/>
    <property type="molecule type" value="Genomic_DNA"/>
</dbReference>
<dbReference type="InterPro" id="IPR009057">
    <property type="entry name" value="Homeodomain-like_sf"/>
</dbReference>
<dbReference type="GO" id="GO:0043565">
    <property type="term" value="F:sequence-specific DNA binding"/>
    <property type="evidence" value="ECO:0007669"/>
    <property type="project" value="InterPro"/>
</dbReference>
<dbReference type="SMART" id="SM00342">
    <property type="entry name" value="HTH_ARAC"/>
    <property type="match status" value="1"/>
</dbReference>
<dbReference type="PROSITE" id="PS00041">
    <property type="entry name" value="HTH_ARAC_FAMILY_1"/>
    <property type="match status" value="1"/>
</dbReference>